<organism evidence="6 7">
    <name type="scientific">Eubacterium pyruvativorans</name>
    <dbReference type="NCBI Taxonomy" id="155865"/>
    <lineage>
        <taxon>Bacteria</taxon>
        <taxon>Bacillati</taxon>
        <taxon>Bacillota</taxon>
        <taxon>Clostridia</taxon>
        <taxon>Eubacteriales</taxon>
        <taxon>Eubacteriaceae</taxon>
        <taxon>Eubacterium</taxon>
    </lineage>
</organism>
<dbReference type="PANTHER" id="PTHR10361:SF28">
    <property type="entry name" value="P3 PROTEIN-RELATED"/>
    <property type="match status" value="1"/>
</dbReference>
<dbReference type="Proteomes" id="UP000198817">
    <property type="component" value="Unassembled WGS sequence"/>
</dbReference>
<dbReference type="InterPro" id="IPR004710">
    <property type="entry name" value="Bilac:Na_transpt"/>
</dbReference>
<dbReference type="AlphaFoldDB" id="A0A1I7FAC4"/>
<evidence type="ECO:0000256" key="2">
    <source>
        <dbReference type="ARBA" id="ARBA00022692"/>
    </source>
</evidence>
<feature type="transmembrane region" description="Helical" evidence="5">
    <location>
        <begin position="157"/>
        <end position="182"/>
    </location>
</feature>
<dbReference type="EMBL" id="FPBT01000002">
    <property type="protein sequence ID" value="SFU33091.1"/>
    <property type="molecule type" value="Genomic_DNA"/>
</dbReference>
<dbReference type="InterPro" id="IPR002657">
    <property type="entry name" value="BilAc:Na_symport/Acr3"/>
</dbReference>
<feature type="transmembrane region" description="Helical" evidence="5">
    <location>
        <begin position="39"/>
        <end position="58"/>
    </location>
</feature>
<sequence>MKKLGKLASFLSLNIGFIILIGSLFAFWKPAAISWAVNYTSLFLGTAMFGMGLTIHVSDFRMMLRHPKDIFLGACCQYTIMPLMAWVLCRLFRLPPDLAIGVILVGCCPGGTASNVITYIAGGDVALSVGMTITSTLLAPVLTPALTYLLGGAWVQVSFWAMVLSVVKVVLLPVLAGIALQYFFHEQVEKIREVLPLISVIAIVMIISGIVAVNREKLLESGLLVFGIVMLHNLLGMGAGFLMARIFHEDYRKTTAIAIEVGMQNSGLAVSLAAVNFAANPLATLPGAIFSVWHNIAGSLFAGWRRRGVEVRRREMKDAAKESA</sequence>
<dbReference type="RefSeq" id="WP_090469580.1">
    <property type="nucleotide sequence ID" value="NZ_FOWF01000001.1"/>
</dbReference>
<keyword evidence="4 5" id="KW-0472">Membrane</keyword>
<evidence type="ECO:0000256" key="4">
    <source>
        <dbReference type="ARBA" id="ARBA00023136"/>
    </source>
</evidence>
<dbReference type="InterPro" id="IPR038770">
    <property type="entry name" value="Na+/solute_symporter_sf"/>
</dbReference>
<dbReference type="Gene3D" id="1.20.1530.20">
    <property type="match status" value="1"/>
</dbReference>
<evidence type="ECO:0000256" key="3">
    <source>
        <dbReference type="ARBA" id="ARBA00022989"/>
    </source>
</evidence>
<evidence type="ECO:0000256" key="5">
    <source>
        <dbReference type="SAM" id="Phobius"/>
    </source>
</evidence>
<dbReference type="OrthoDB" id="9806785at2"/>
<protein>
    <submittedName>
        <fullName evidence="6">Bile acid:Na+ symporter, BASS family</fullName>
    </submittedName>
</protein>
<feature type="transmembrane region" description="Helical" evidence="5">
    <location>
        <begin position="129"/>
        <end position="151"/>
    </location>
</feature>
<feature type="transmembrane region" description="Helical" evidence="5">
    <location>
        <begin position="7"/>
        <end position="27"/>
    </location>
</feature>
<keyword evidence="7" id="KW-1185">Reference proteome</keyword>
<evidence type="ECO:0000256" key="1">
    <source>
        <dbReference type="ARBA" id="ARBA00004141"/>
    </source>
</evidence>
<keyword evidence="3 5" id="KW-1133">Transmembrane helix</keyword>
<dbReference type="STRING" id="155865.SAMN05216515_101161"/>
<dbReference type="PANTHER" id="PTHR10361">
    <property type="entry name" value="SODIUM-BILE ACID COTRANSPORTER"/>
    <property type="match status" value="1"/>
</dbReference>
<feature type="transmembrane region" description="Helical" evidence="5">
    <location>
        <begin position="70"/>
        <end position="93"/>
    </location>
</feature>
<keyword evidence="2 5" id="KW-0812">Transmembrane</keyword>
<feature type="transmembrane region" description="Helical" evidence="5">
    <location>
        <begin position="285"/>
        <end position="304"/>
    </location>
</feature>
<feature type="transmembrane region" description="Helical" evidence="5">
    <location>
        <begin position="99"/>
        <end position="122"/>
    </location>
</feature>
<gene>
    <name evidence="6" type="ORF">SAMN05216508_1026</name>
</gene>
<comment type="subcellular location">
    <subcellularLocation>
        <location evidence="1">Membrane</location>
        <topology evidence="1">Multi-pass membrane protein</topology>
    </subcellularLocation>
</comment>
<accession>A0A1I7FAC4</accession>
<name>A0A1I7FAC4_9FIRM</name>
<evidence type="ECO:0000313" key="6">
    <source>
        <dbReference type="EMBL" id="SFU33091.1"/>
    </source>
</evidence>
<dbReference type="Pfam" id="PF01758">
    <property type="entry name" value="SBF"/>
    <property type="match status" value="1"/>
</dbReference>
<reference evidence="6 7" key="1">
    <citation type="submission" date="2016-10" db="EMBL/GenBank/DDBJ databases">
        <authorList>
            <person name="de Groot N.N."/>
        </authorList>
    </citation>
    <scope>NUCLEOTIDE SEQUENCE [LARGE SCALE GENOMIC DNA]</scope>
    <source>
        <strain evidence="6 7">KHGC13</strain>
    </source>
</reference>
<proteinExistence type="predicted"/>
<evidence type="ECO:0000313" key="7">
    <source>
        <dbReference type="Proteomes" id="UP000198817"/>
    </source>
</evidence>
<feature type="transmembrane region" description="Helical" evidence="5">
    <location>
        <begin position="224"/>
        <end position="244"/>
    </location>
</feature>
<dbReference type="GO" id="GO:0016020">
    <property type="term" value="C:membrane"/>
    <property type="evidence" value="ECO:0007669"/>
    <property type="project" value="UniProtKB-SubCell"/>
</dbReference>
<feature type="transmembrane region" description="Helical" evidence="5">
    <location>
        <begin position="194"/>
        <end position="212"/>
    </location>
</feature>